<organism evidence="1 2">
    <name type="scientific">Anaeromyxobacter dehalogenans (strain ATCC BAA-258 / DSM 21875 / 2CP-1)</name>
    <dbReference type="NCBI Taxonomy" id="455488"/>
    <lineage>
        <taxon>Bacteria</taxon>
        <taxon>Pseudomonadati</taxon>
        <taxon>Myxococcota</taxon>
        <taxon>Myxococcia</taxon>
        <taxon>Myxococcales</taxon>
        <taxon>Cystobacterineae</taxon>
        <taxon>Anaeromyxobacteraceae</taxon>
        <taxon>Anaeromyxobacter</taxon>
    </lineage>
</organism>
<name>B8JDU2_ANAD2</name>
<evidence type="ECO:0000313" key="1">
    <source>
        <dbReference type="EMBL" id="ACL64187.1"/>
    </source>
</evidence>
<dbReference type="Gene3D" id="3.20.20.410">
    <property type="entry name" value="Protein of unknown function UPF0759"/>
    <property type="match status" value="1"/>
</dbReference>
<keyword evidence="2" id="KW-1185">Reference proteome</keyword>
<protein>
    <recommendedName>
        <fullName evidence="3">DUF72 domain-containing protein</fullName>
    </recommendedName>
</protein>
<dbReference type="HOGENOM" id="CLU_046519_1_1_7"/>
<reference evidence="1" key="1">
    <citation type="submission" date="2009-01" db="EMBL/GenBank/DDBJ databases">
        <title>Complete sequence of Anaeromyxobacter dehalogenans 2CP-1.</title>
        <authorList>
            <consortium name="US DOE Joint Genome Institute"/>
            <person name="Lucas S."/>
            <person name="Copeland A."/>
            <person name="Lapidus A."/>
            <person name="Glavina del Rio T."/>
            <person name="Dalin E."/>
            <person name="Tice H."/>
            <person name="Bruce D."/>
            <person name="Goodwin L."/>
            <person name="Pitluck S."/>
            <person name="Saunders E."/>
            <person name="Brettin T."/>
            <person name="Detter J.C."/>
            <person name="Han C."/>
            <person name="Larimer F."/>
            <person name="Land M."/>
            <person name="Hauser L."/>
            <person name="Kyrpides N."/>
            <person name="Ovchinnikova G."/>
            <person name="Beliaev A.S."/>
            <person name="Richardson P."/>
        </authorList>
    </citation>
    <scope>NUCLEOTIDE SEQUENCE</scope>
    <source>
        <strain evidence="1">2CP-1</strain>
    </source>
</reference>
<dbReference type="KEGG" id="acp:A2cp1_0835"/>
<dbReference type="PANTHER" id="PTHR30348">
    <property type="entry name" value="UNCHARACTERIZED PROTEIN YECE"/>
    <property type="match status" value="1"/>
</dbReference>
<dbReference type="SUPFAM" id="SSF117396">
    <property type="entry name" value="TM1631-like"/>
    <property type="match status" value="1"/>
</dbReference>
<dbReference type="Pfam" id="PF01904">
    <property type="entry name" value="DUF72"/>
    <property type="match status" value="1"/>
</dbReference>
<proteinExistence type="predicted"/>
<accession>B8JDU2</accession>
<evidence type="ECO:0008006" key="3">
    <source>
        <dbReference type="Google" id="ProtNLM"/>
    </source>
</evidence>
<dbReference type="AlphaFoldDB" id="B8JDU2"/>
<dbReference type="Proteomes" id="UP000007089">
    <property type="component" value="Chromosome"/>
</dbReference>
<dbReference type="RefSeq" id="WP_012632203.1">
    <property type="nucleotide sequence ID" value="NC_011891.1"/>
</dbReference>
<dbReference type="EMBL" id="CP001359">
    <property type="protein sequence ID" value="ACL64187.1"/>
    <property type="molecule type" value="Genomic_DNA"/>
</dbReference>
<evidence type="ECO:0000313" key="2">
    <source>
        <dbReference type="Proteomes" id="UP000007089"/>
    </source>
</evidence>
<dbReference type="PANTHER" id="PTHR30348:SF4">
    <property type="entry name" value="DUF72 DOMAIN-CONTAINING PROTEIN"/>
    <property type="match status" value="1"/>
</dbReference>
<gene>
    <name evidence="1" type="ordered locus">A2cp1_0835</name>
</gene>
<sequence length="249" mass="28180">MIRVGTSGFQYRHWRGVLYPDDLPARAWLPRYAALFDTVELNATFYRLPTAEAAARWRAVVPARFRFAVKGSRYLTHMKRLLDTERGLDRFFVPLAPLGPKLGPVLWQLPPGMKPDLERLDRFLSRLPPGRHALEVRDARWYVDEACAVLDAHGAAFCEHDLLPRPPPRPTGGWRYLRFHGTTGRYHGRYGREALAPVARDLLGWSARGRAAWVYFNNDLRGDAVRDALALLDLVGQGRPAPEAGLYGG</sequence>
<dbReference type="InterPro" id="IPR036520">
    <property type="entry name" value="UPF0759_sf"/>
</dbReference>
<dbReference type="InterPro" id="IPR002763">
    <property type="entry name" value="DUF72"/>
</dbReference>